<keyword evidence="4 7" id="KW-0812">Transmembrane</keyword>
<feature type="transmembrane region" description="Helical" evidence="7">
    <location>
        <begin position="7"/>
        <end position="33"/>
    </location>
</feature>
<sequence>MKISIPFVSAIGTKVIWISSAVGKAAIFTWQILKWVMRPPIRMRAIFEQMLEIGYNSIPVVAITALSTGGVLALQSYEGFRRFGAESMVGTVVALSMTRELGPVLTGLMVAGRAGSAMAAEIGTMKVTEQIDALYTLSANPVKYLIVPRFIAATIMLPILVIVADAVGILGGAGIGVGVLDANPVVYFKKTFDFLELNDIYSGLFKSMVFGSIIAVVCCYQGFFTDGGAEGVGKATTRSVVISSILILIIDYILTALLFGGES</sequence>
<name>A0A3B1BY83_9ZZZZ</name>
<dbReference type="GO" id="GO:0005548">
    <property type="term" value="F:phospholipid transporter activity"/>
    <property type="evidence" value="ECO:0007669"/>
    <property type="project" value="TreeGrafter"/>
</dbReference>
<evidence type="ECO:0000256" key="2">
    <source>
        <dbReference type="ARBA" id="ARBA00007556"/>
    </source>
</evidence>
<keyword evidence="5 7" id="KW-1133">Transmembrane helix</keyword>
<feature type="transmembrane region" description="Helical" evidence="7">
    <location>
        <begin position="150"/>
        <end position="180"/>
    </location>
</feature>
<evidence type="ECO:0000256" key="5">
    <source>
        <dbReference type="ARBA" id="ARBA00022989"/>
    </source>
</evidence>
<evidence type="ECO:0000256" key="1">
    <source>
        <dbReference type="ARBA" id="ARBA00004141"/>
    </source>
</evidence>
<keyword evidence="3" id="KW-0813">Transport</keyword>
<dbReference type="PANTHER" id="PTHR30188">
    <property type="entry name" value="ABC TRANSPORTER PERMEASE PROTEIN-RELATED"/>
    <property type="match status" value="1"/>
</dbReference>
<evidence type="ECO:0000256" key="3">
    <source>
        <dbReference type="ARBA" id="ARBA00022448"/>
    </source>
</evidence>
<comment type="similarity">
    <text evidence="2">Belongs to the MlaE permease family.</text>
</comment>
<dbReference type="NCBIfam" id="TIGR00056">
    <property type="entry name" value="MlaE family lipid ABC transporter permease subunit"/>
    <property type="match status" value="1"/>
</dbReference>
<keyword evidence="6 7" id="KW-0472">Membrane</keyword>
<feature type="transmembrane region" description="Helical" evidence="7">
    <location>
        <begin position="53"/>
        <end position="74"/>
    </location>
</feature>
<feature type="transmembrane region" description="Helical" evidence="7">
    <location>
        <begin position="240"/>
        <end position="260"/>
    </location>
</feature>
<evidence type="ECO:0000256" key="4">
    <source>
        <dbReference type="ARBA" id="ARBA00022692"/>
    </source>
</evidence>
<dbReference type="AlphaFoldDB" id="A0A3B1BY83"/>
<dbReference type="Pfam" id="PF02405">
    <property type="entry name" value="MlaE"/>
    <property type="match status" value="1"/>
</dbReference>
<evidence type="ECO:0000256" key="6">
    <source>
        <dbReference type="ARBA" id="ARBA00023136"/>
    </source>
</evidence>
<gene>
    <name evidence="8" type="ORF">MNBD_NITROSPINAE01-779</name>
</gene>
<accession>A0A3B1BY83</accession>
<dbReference type="InterPro" id="IPR003453">
    <property type="entry name" value="ABC_MlaE_roteobac"/>
</dbReference>
<organism evidence="8">
    <name type="scientific">hydrothermal vent metagenome</name>
    <dbReference type="NCBI Taxonomy" id="652676"/>
    <lineage>
        <taxon>unclassified sequences</taxon>
        <taxon>metagenomes</taxon>
        <taxon>ecological metagenomes</taxon>
    </lineage>
</organism>
<dbReference type="InterPro" id="IPR030802">
    <property type="entry name" value="Permease_MalE"/>
</dbReference>
<dbReference type="PANTHER" id="PTHR30188:SF4">
    <property type="entry name" value="PROTEIN TRIGALACTOSYLDIACYLGLYCEROL 1, CHLOROPLASTIC"/>
    <property type="match status" value="1"/>
</dbReference>
<dbReference type="EMBL" id="UOGC01000144">
    <property type="protein sequence ID" value="VAX22909.1"/>
    <property type="molecule type" value="Genomic_DNA"/>
</dbReference>
<feature type="transmembrane region" description="Helical" evidence="7">
    <location>
        <begin position="200"/>
        <end position="220"/>
    </location>
</feature>
<evidence type="ECO:0000313" key="8">
    <source>
        <dbReference type="EMBL" id="VAX22909.1"/>
    </source>
</evidence>
<evidence type="ECO:0000256" key="7">
    <source>
        <dbReference type="SAM" id="Phobius"/>
    </source>
</evidence>
<protein>
    <submittedName>
        <fullName evidence="8">Phospholipid ABC transporter permease protein MlaE</fullName>
    </submittedName>
</protein>
<dbReference type="GO" id="GO:0043190">
    <property type="term" value="C:ATP-binding cassette (ABC) transporter complex"/>
    <property type="evidence" value="ECO:0007669"/>
    <property type="project" value="InterPro"/>
</dbReference>
<comment type="subcellular location">
    <subcellularLocation>
        <location evidence="1">Membrane</location>
        <topology evidence="1">Multi-pass membrane protein</topology>
    </subcellularLocation>
</comment>
<proteinExistence type="inferred from homology"/>
<reference evidence="8" key="1">
    <citation type="submission" date="2018-06" db="EMBL/GenBank/DDBJ databases">
        <authorList>
            <person name="Zhirakovskaya E."/>
        </authorList>
    </citation>
    <scope>NUCLEOTIDE SEQUENCE</scope>
</reference>